<reference evidence="1 2" key="1">
    <citation type="submission" date="2016-10" db="EMBL/GenBank/DDBJ databases">
        <authorList>
            <person name="de Groot N.N."/>
        </authorList>
    </citation>
    <scope>NUCLEOTIDE SEQUENCE [LARGE SCALE GENOMIC DNA]</scope>
    <source>
        <strain evidence="1 2">DSM 19033</strain>
    </source>
</reference>
<evidence type="ECO:0000313" key="2">
    <source>
        <dbReference type="Proteomes" id="UP000198850"/>
    </source>
</evidence>
<organism evidence="1 2">
    <name type="scientific">Pedobacter hartonius</name>
    <dbReference type="NCBI Taxonomy" id="425514"/>
    <lineage>
        <taxon>Bacteria</taxon>
        <taxon>Pseudomonadati</taxon>
        <taxon>Bacteroidota</taxon>
        <taxon>Sphingobacteriia</taxon>
        <taxon>Sphingobacteriales</taxon>
        <taxon>Sphingobacteriaceae</taxon>
        <taxon>Pedobacter</taxon>
    </lineage>
</organism>
<dbReference type="Proteomes" id="UP000198850">
    <property type="component" value="Unassembled WGS sequence"/>
</dbReference>
<dbReference type="EMBL" id="FNRA01000004">
    <property type="protein sequence ID" value="SEA58286.1"/>
    <property type="molecule type" value="Genomic_DNA"/>
</dbReference>
<protein>
    <submittedName>
        <fullName evidence="1">Uncharacterized protein</fullName>
    </submittedName>
</protein>
<dbReference type="STRING" id="425514.SAMN05443550_1043"/>
<gene>
    <name evidence="1" type="ORF">SAMN05443550_1043</name>
</gene>
<name>A0A1H4CD35_9SPHI</name>
<dbReference type="OrthoDB" id="773318at2"/>
<evidence type="ECO:0000313" key="1">
    <source>
        <dbReference type="EMBL" id="SEA58286.1"/>
    </source>
</evidence>
<accession>A0A1H4CD35</accession>
<proteinExistence type="predicted"/>
<keyword evidence="2" id="KW-1185">Reference proteome</keyword>
<dbReference type="AlphaFoldDB" id="A0A1H4CD35"/>
<sequence length="67" mass="7938">MRVEDRKVTPEIAVKILQEHGTIVSLDEAELILDFMYRFAKLVSDQRVTVEKHNRYDHNPDCETHTR</sequence>